<protein>
    <submittedName>
        <fullName evidence="1">Uncharacterized protein</fullName>
    </submittedName>
</protein>
<comment type="caution">
    <text evidence="1">The sequence shown here is derived from an EMBL/GenBank/DDBJ whole genome shotgun (WGS) entry which is preliminary data.</text>
</comment>
<dbReference type="EMBL" id="JABARZ010000010">
    <property type="protein sequence ID" value="NMD56335.1"/>
    <property type="molecule type" value="Genomic_DNA"/>
</dbReference>
<keyword evidence="2" id="KW-1185">Reference proteome</keyword>
<evidence type="ECO:0000313" key="2">
    <source>
        <dbReference type="Proteomes" id="UP000556611"/>
    </source>
</evidence>
<evidence type="ECO:0000313" key="1">
    <source>
        <dbReference type="EMBL" id="NMD56335.1"/>
    </source>
</evidence>
<reference evidence="1 2" key="1">
    <citation type="submission" date="2020-04" db="EMBL/GenBank/DDBJ databases">
        <title>MicrobeNet Type strains.</title>
        <authorList>
            <person name="Nicholson A.C."/>
        </authorList>
    </citation>
    <scope>NUCLEOTIDE SEQUENCE [LARGE SCALE GENOMIC DNA]</scope>
    <source>
        <strain evidence="1 2">ATCC BAA-330</strain>
    </source>
</reference>
<dbReference type="Proteomes" id="UP000556611">
    <property type="component" value="Unassembled WGS sequence"/>
</dbReference>
<sequence>MTIGGIMGNPDADKIRQEAEQRIADRPNMVLDGDPIEELAKAHDRHAERLRVAIRSLDHVGRTNYLGDTVEGRAATYNIGVAVHDHENSVVQNFTREVQEAEVIAAALRQIAKDIGDTELENAEGIGKVRWR</sequence>
<accession>A0ABX1LFV1</accession>
<name>A0ABX1LFV1_9ACTN</name>
<proteinExistence type="predicted"/>
<organism evidence="1 2">
    <name type="scientific">Tsukamurella columbiensis</name>
    <dbReference type="NCBI Taxonomy" id="128509"/>
    <lineage>
        <taxon>Bacteria</taxon>
        <taxon>Bacillati</taxon>
        <taxon>Actinomycetota</taxon>
        <taxon>Actinomycetes</taxon>
        <taxon>Mycobacteriales</taxon>
        <taxon>Tsukamurellaceae</taxon>
        <taxon>Tsukamurella</taxon>
    </lineage>
</organism>
<gene>
    <name evidence="1" type="ORF">HHU10_11995</name>
</gene>